<dbReference type="Proteomes" id="UP000626109">
    <property type="component" value="Unassembled WGS sequence"/>
</dbReference>
<gene>
    <name evidence="2" type="ORF">PGLA2088_LOCUS33698</name>
</gene>
<protein>
    <submittedName>
        <fullName evidence="2">Uncharacterized protein</fullName>
    </submittedName>
</protein>
<accession>A0A813KMW8</accession>
<evidence type="ECO:0000313" key="3">
    <source>
        <dbReference type="Proteomes" id="UP000626109"/>
    </source>
</evidence>
<dbReference type="EMBL" id="CAJNNW010030983">
    <property type="protein sequence ID" value="CAE8705469.1"/>
    <property type="molecule type" value="Genomic_DNA"/>
</dbReference>
<sequence>MFRVSCWPRVFVLGVVLPKTGRKSDTPVEIWLAITMSASYFRSYWEARRKKSQPRYTARYLSDVFFCKKRKDRQPSAAIGSHRPPSADIGPHRPISPDIFQMCFAKKIGRHRPK</sequence>
<feature type="region of interest" description="Disordered" evidence="1">
    <location>
        <begin position="71"/>
        <end position="95"/>
    </location>
</feature>
<proteinExistence type="predicted"/>
<evidence type="ECO:0000313" key="2">
    <source>
        <dbReference type="EMBL" id="CAE8705469.1"/>
    </source>
</evidence>
<dbReference type="AlphaFoldDB" id="A0A813KMW8"/>
<evidence type="ECO:0000256" key="1">
    <source>
        <dbReference type="SAM" id="MobiDB-lite"/>
    </source>
</evidence>
<reference evidence="2" key="1">
    <citation type="submission" date="2021-02" db="EMBL/GenBank/DDBJ databases">
        <authorList>
            <person name="Dougan E. K."/>
            <person name="Rhodes N."/>
            <person name="Thang M."/>
            <person name="Chan C."/>
        </authorList>
    </citation>
    <scope>NUCLEOTIDE SEQUENCE</scope>
</reference>
<comment type="caution">
    <text evidence="2">The sequence shown here is derived from an EMBL/GenBank/DDBJ whole genome shotgun (WGS) entry which is preliminary data.</text>
</comment>
<name>A0A813KMW8_POLGL</name>
<organism evidence="2 3">
    <name type="scientific">Polarella glacialis</name>
    <name type="common">Dinoflagellate</name>
    <dbReference type="NCBI Taxonomy" id="89957"/>
    <lineage>
        <taxon>Eukaryota</taxon>
        <taxon>Sar</taxon>
        <taxon>Alveolata</taxon>
        <taxon>Dinophyceae</taxon>
        <taxon>Suessiales</taxon>
        <taxon>Suessiaceae</taxon>
        <taxon>Polarella</taxon>
    </lineage>
</organism>